<keyword evidence="4" id="KW-0812">Transmembrane</keyword>
<dbReference type="GO" id="GO:0016020">
    <property type="term" value="C:membrane"/>
    <property type="evidence" value="ECO:0007669"/>
    <property type="project" value="UniProtKB-SubCell"/>
</dbReference>
<feature type="transmembrane region" description="Helical" evidence="4">
    <location>
        <begin position="314"/>
        <end position="333"/>
    </location>
</feature>
<dbReference type="InterPro" id="IPR020846">
    <property type="entry name" value="MFS_dom"/>
</dbReference>
<keyword evidence="7" id="KW-1185">Reference proteome</keyword>
<organism evidence="6 7">
    <name type="scientific">[Torrubiella] hemipterigena</name>
    <dbReference type="NCBI Taxonomy" id="1531966"/>
    <lineage>
        <taxon>Eukaryota</taxon>
        <taxon>Fungi</taxon>
        <taxon>Dikarya</taxon>
        <taxon>Ascomycota</taxon>
        <taxon>Pezizomycotina</taxon>
        <taxon>Sordariomycetes</taxon>
        <taxon>Hypocreomycetidae</taxon>
        <taxon>Hypocreales</taxon>
        <taxon>Clavicipitaceae</taxon>
        <taxon>Clavicipitaceae incertae sedis</taxon>
        <taxon>'Torrubiella' clade</taxon>
    </lineage>
</organism>
<dbReference type="AlphaFoldDB" id="A0A0A1TGY1"/>
<feature type="transmembrane region" description="Helical" evidence="4">
    <location>
        <begin position="206"/>
        <end position="226"/>
    </location>
</feature>
<feature type="transmembrane region" description="Helical" evidence="4">
    <location>
        <begin position="404"/>
        <end position="427"/>
    </location>
</feature>
<dbReference type="EMBL" id="CDHN01000002">
    <property type="protein sequence ID" value="CEJ88402.1"/>
    <property type="molecule type" value="Genomic_DNA"/>
</dbReference>
<feature type="transmembrane region" description="Helical" evidence="4">
    <location>
        <begin position="139"/>
        <end position="160"/>
    </location>
</feature>
<feature type="transmembrane region" description="Helical" evidence="4">
    <location>
        <begin position="114"/>
        <end position="133"/>
    </location>
</feature>
<feature type="domain" description="Major facilitator superfamily (MFS) profile" evidence="5">
    <location>
        <begin position="248"/>
        <end position="437"/>
    </location>
</feature>
<name>A0A0A1TGY1_9HYPO</name>
<evidence type="ECO:0000256" key="2">
    <source>
        <dbReference type="ARBA" id="ARBA00006727"/>
    </source>
</evidence>
<evidence type="ECO:0000313" key="7">
    <source>
        <dbReference type="Proteomes" id="UP000039046"/>
    </source>
</evidence>
<proteinExistence type="inferred from homology"/>
<feature type="region of interest" description="Disordered" evidence="3">
    <location>
        <begin position="1"/>
        <end position="29"/>
    </location>
</feature>
<dbReference type="InterPro" id="IPR011701">
    <property type="entry name" value="MFS"/>
</dbReference>
<dbReference type="Proteomes" id="UP000039046">
    <property type="component" value="Unassembled WGS sequence"/>
</dbReference>
<dbReference type="HOGENOM" id="CLU_001265_1_1_1"/>
<evidence type="ECO:0000259" key="5">
    <source>
        <dbReference type="PROSITE" id="PS50850"/>
    </source>
</evidence>
<evidence type="ECO:0000256" key="4">
    <source>
        <dbReference type="SAM" id="Phobius"/>
    </source>
</evidence>
<protein>
    <recommendedName>
        <fullName evidence="5">Major facilitator superfamily (MFS) profile domain-containing protein</fullName>
    </recommendedName>
</protein>
<sequence length="437" mass="47439">MAINAQLSDTERSSEMNINNENSSPETEKATKLDQAQLMATRPNGGIKAWLQVVCGFFLFFNTYGLINTFGVYQTYYTSELKFSPSLASLIGGIETFLVLFGGAFAGPLYDAGYTRFLITTGAVLIVFGTMMQSLSSQYWHFILAESLCIGLGGGMIGFLAPTILSTYFTTLYPLTAGIAASGTGISGIILPVVFRELEPRIGFPWTVRVIGFILLATLLLPVLFLQPRMVPETARKAIDKTAFRDWPFVVFLLGNFIYLLGGFTPFFYIQVYAIENNITDATFSFYIISIMNATSAVARILPNFLSPYTGPFNMLIISGILTFVFAFAFIGADSVGALTVVSALYGGASGLFFALQPVVVIGLSPDPKLFGTRIGMAFGILSFAVLVSNPIAGAIQVSSGGYLWIWLWTGLTTGVGAIIMLIARLMKTDWKFVVKS</sequence>
<feature type="transmembrane region" description="Helical" evidence="4">
    <location>
        <begin position="172"/>
        <end position="194"/>
    </location>
</feature>
<feature type="transmembrane region" description="Helical" evidence="4">
    <location>
        <begin position="247"/>
        <end position="272"/>
    </location>
</feature>
<feature type="transmembrane region" description="Helical" evidence="4">
    <location>
        <begin position="49"/>
        <end position="67"/>
    </location>
</feature>
<dbReference type="PROSITE" id="PS50850">
    <property type="entry name" value="MFS"/>
    <property type="match status" value="1"/>
</dbReference>
<dbReference type="PANTHER" id="PTHR11360:SF234">
    <property type="entry name" value="MFS-TYPE TRANSPORTER DBAD-RELATED"/>
    <property type="match status" value="1"/>
</dbReference>
<keyword evidence="4" id="KW-0472">Membrane</keyword>
<evidence type="ECO:0000313" key="6">
    <source>
        <dbReference type="EMBL" id="CEJ88402.1"/>
    </source>
</evidence>
<feature type="transmembrane region" description="Helical" evidence="4">
    <location>
        <begin position="376"/>
        <end position="398"/>
    </location>
</feature>
<feature type="transmembrane region" description="Helical" evidence="4">
    <location>
        <begin position="345"/>
        <end position="364"/>
    </location>
</feature>
<dbReference type="InterPro" id="IPR036259">
    <property type="entry name" value="MFS_trans_sf"/>
</dbReference>
<evidence type="ECO:0000256" key="1">
    <source>
        <dbReference type="ARBA" id="ARBA00004141"/>
    </source>
</evidence>
<dbReference type="SUPFAM" id="SSF103473">
    <property type="entry name" value="MFS general substrate transporter"/>
    <property type="match status" value="1"/>
</dbReference>
<keyword evidence="4" id="KW-1133">Transmembrane helix</keyword>
<dbReference type="PANTHER" id="PTHR11360">
    <property type="entry name" value="MONOCARBOXYLATE TRANSPORTER"/>
    <property type="match status" value="1"/>
</dbReference>
<feature type="transmembrane region" description="Helical" evidence="4">
    <location>
        <begin position="87"/>
        <end position="107"/>
    </location>
</feature>
<comment type="subcellular location">
    <subcellularLocation>
        <location evidence="1">Membrane</location>
        <topology evidence="1">Multi-pass membrane protein</topology>
    </subcellularLocation>
</comment>
<gene>
    <name evidence="6" type="ORF">VHEMI04712</name>
</gene>
<dbReference type="InterPro" id="IPR050327">
    <property type="entry name" value="Proton-linked_MCT"/>
</dbReference>
<dbReference type="GO" id="GO:0022857">
    <property type="term" value="F:transmembrane transporter activity"/>
    <property type="evidence" value="ECO:0007669"/>
    <property type="project" value="InterPro"/>
</dbReference>
<accession>A0A0A1TGY1</accession>
<evidence type="ECO:0000256" key="3">
    <source>
        <dbReference type="SAM" id="MobiDB-lite"/>
    </source>
</evidence>
<dbReference type="Gene3D" id="1.20.1250.20">
    <property type="entry name" value="MFS general substrate transporter like domains"/>
    <property type="match status" value="2"/>
</dbReference>
<feature type="compositionally biased region" description="Low complexity" evidence="3">
    <location>
        <begin position="15"/>
        <end position="25"/>
    </location>
</feature>
<dbReference type="Pfam" id="PF07690">
    <property type="entry name" value="MFS_1"/>
    <property type="match status" value="1"/>
</dbReference>
<dbReference type="OrthoDB" id="6509908at2759"/>
<feature type="transmembrane region" description="Helical" evidence="4">
    <location>
        <begin position="284"/>
        <end position="302"/>
    </location>
</feature>
<reference evidence="6 7" key="1">
    <citation type="journal article" date="2015" name="Genome Announc.">
        <title>Draft Genome Sequence and Gene Annotation of the Entomopathogenic Fungus Verticillium hemipterigenum.</title>
        <authorList>
            <person name="Horn F."/>
            <person name="Habel A."/>
            <person name="Scharf D.H."/>
            <person name="Dworschak J."/>
            <person name="Brakhage A.A."/>
            <person name="Guthke R."/>
            <person name="Hertweck C."/>
            <person name="Linde J."/>
        </authorList>
    </citation>
    <scope>NUCLEOTIDE SEQUENCE [LARGE SCALE GENOMIC DNA]</scope>
</reference>
<comment type="similarity">
    <text evidence="2">Belongs to the major facilitator superfamily. Monocarboxylate porter (TC 2.A.1.13) family.</text>
</comment>